<reference evidence="3" key="1">
    <citation type="submission" date="2023-01" db="EMBL/GenBank/DDBJ databases">
        <title>The diversity of Class Acidimicrobiia in South China Sea sediment environments and the proposal of Iamia marina sp. nov., a novel species of the genus Iamia.</title>
        <authorList>
            <person name="He Y."/>
            <person name="Tian X."/>
        </authorList>
    </citation>
    <scope>NUCLEOTIDE SEQUENCE</scope>
    <source>
        <strain evidence="3">DSM 19957</strain>
    </source>
</reference>
<gene>
    <name evidence="3" type="ORF">PO878_16645</name>
</gene>
<evidence type="ECO:0000259" key="2">
    <source>
        <dbReference type="Pfam" id="PF04909"/>
    </source>
</evidence>
<dbReference type="KEGG" id="ima:PO878_16645"/>
<feature type="domain" description="Amidohydrolase-related" evidence="2">
    <location>
        <begin position="62"/>
        <end position="371"/>
    </location>
</feature>
<dbReference type="GO" id="GO:0005737">
    <property type="term" value="C:cytoplasm"/>
    <property type="evidence" value="ECO:0007669"/>
    <property type="project" value="TreeGrafter"/>
</dbReference>
<keyword evidence="4" id="KW-1185">Reference proteome</keyword>
<dbReference type="GO" id="GO:0016787">
    <property type="term" value="F:hydrolase activity"/>
    <property type="evidence" value="ECO:0007669"/>
    <property type="project" value="InterPro"/>
</dbReference>
<sequence length="415" mass="47177">MTATETPPTETATDRYTIISADCHAGANHQTYREYLDPAFRDDFDAWRGKYKNPYKDLGDTRKLRNWDDEMRNGQQEEDGIAGEVVFPNTVPPFFPSFVLFAKPPTDEEYAHRHAGVQAHNRWLVDWCGRFPERRAGVGQIFLNDVDDAIADVQWIKEHGLRGGILLPNIPPDVKWVKPLYDRCYDPLWEVLQDLQVPVNVHSGTGNPDYGPYPVSMLLYINEVPFYTERPLVQMILSGVFERFPRLKVVLTEAGCAWVPPLLERLDSTIRSIRDTGATGEIRYGDDHVLPKNATEYFHQNVWMGVSQPRQADAEARHVIGLDKFMWGSDYPHDEGTYPFTRENLRARFSDAPEAELRQILAGNAAEMYDFDLDALAPLAARIGPTVEEVATPIDEVPDKALERISGDMDTRAIK</sequence>
<dbReference type="Pfam" id="PF04909">
    <property type="entry name" value="Amidohydro_2"/>
    <property type="match status" value="1"/>
</dbReference>
<proteinExistence type="predicted"/>
<dbReference type="PANTHER" id="PTHR21240:SF28">
    <property type="entry name" value="ISO-OROTATE DECARBOXYLASE (EUROFUNG)"/>
    <property type="match status" value="1"/>
</dbReference>
<evidence type="ECO:0000313" key="4">
    <source>
        <dbReference type="Proteomes" id="UP001216390"/>
    </source>
</evidence>
<dbReference type="RefSeq" id="WP_272735656.1">
    <property type="nucleotide sequence ID" value="NZ_CP116942.1"/>
</dbReference>
<organism evidence="3 4">
    <name type="scientific">Iamia majanohamensis</name>
    <dbReference type="NCBI Taxonomy" id="467976"/>
    <lineage>
        <taxon>Bacteria</taxon>
        <taxon>Bacillati</taxon>
        <taxon>Actinomycetota</taxon>
        <taxon>Acidimicrobiia</taxon>
        <taxon>Acidimicrobiales</taxon>
        <taxon>Iamiaceae</taxon>
        <taxon>Iamia</taxon>
    </lineage>
</organism>
<dbReference type="Proteomes" id="UP001216390">
    <property type="component" value="Chromosome"/>
</dbReference>
<dbReference type="AlphaFoldDB" id="A0AAE9YE13"/>
<accession>A0AAE9YE13</accession>
<name>A0AAE9YE13_9ACTN</name>
<dbReference type="EMBL" id="CP116942">
    <property type="protein sequence ID" value="WCO66131.1"/>
    <property type="molecule type" value="Genomic_DNA"/>
</dbReference>
<protein>
    <submittedName>
        <fullName evidence="3">Amidohydrolase family protein</fullName>
    </submittedName>
</protein>
<evidence type="ECO:0000256" key="1">
    <source>
        <dbReference type="ARBA" id="ARBA00023239"/>
    </source>
</evidence>
<dbReference type="GO" id="GO:0019748">
    <property type="term" value="P:secondary metabolic process"/>
    <property type="evidence" value="ECO:0007669"/>
    <property type="project" value="TreeGrafter"/>
</dbReference>
<dbReference type="Gene3D" id="3.20.20.140">
    <property type="entry name" value="Metal-dependent hydrolases"/>
    <property type="match status" value="1"/>
</dbReference>
<dbReference type="GO" id="GO:0016831">
    <property type="term" value="F:carboxy-lyase activity"/>
    <property type="evidence" value="ECO:0007669"/>
    <property type="project" value="InterPro"/>
</dbReference>
<keyword evidence="1" id="KW-0456">Lyase</keyword>
<dbReference type="InterPro" id="IPR032465">
    <property type="entry name" value="ACMSD"/>
</dbReference>
<dbReference type="InterPro" id="IPR032466">
    <property type="entry name" value="Metal_Hydrolase"/>
</dbReference>
<dbReference type="PANTHER" id="PTHR21240">
    <property type="entry name" value="2-AMINO-3-CARBOXYLMUCONATE-6-SEMIALDEHYDE DECARBOXYLASE"/>
    <property type="match status" value="1"/>
</dbReference>
<dbReference type="InterPro" id="IPR006680">
    <property type="entry name" value="Amidohydro-rel"/>
</dbReference>
<evidence type="ECO:0000313" key="3">
    <source>
        <dbReference type="EMBL" id="WCO66131.1"/>
    </source>
</evidence>
<dbReference type="SUPFAM" id="SSF51556">
    <property type="entry name" value="Metallo-dependent hydrolases"/>
    <property type="match status" value="1"/>
</dbReference>